<dbReference type="EMBL" id="AP011112">
    <property type="protein sequence ID" value="BAI69068.1"/>
    <property type="molecule type" value="Genomic_DNA"/>
</dbReference>
<dbReference type="GO" id="GO:0006493">
    <property type="term" value="P:protein O-linked glycosylation"/>
    <property type="evidence" value="ECO:0007669"/>
    <property type="project" value="InterPro"/>
</dbReference>
<evidence type="ECO:0000259" key="9">
    <source>
        <dbReference type="Pfam" id="PF02366"/>
    </source>
</evidence>
<dbReference type="GO" id="GO:0005886">
    <property type="term" value="C:plasma membrane"/>
    <property type="evidence" value="ECO:0007669"/>
    <property type="project" value="UniProtKB-SubCell"/>
</dbReference>
<proteinExistence type="predicted"/>
<keyword evidence="3" id="KW-0328">Glycosyltransferase</keyword>
<gene>
    <name evidence="10" type="ordered locus">HTH_0606</name>
</gene>
<dbReference type="Proteomes" id="UP000002574">
    <property type="component" value="Chromosome"/>
</dbReference>
<dbReference type="KEGG" id="hth:HTH_0606"/>
<feature type="transmembrane region" description="Helical" evidence="8">
    <location>
        <begin position="199"/>
        <end position="216"/>
    </location>
</feature>
<dbReference type="RefSeq" id="WP_012963250.1">
    <property type="nucleotide sequence ID" value="NC_013799.1"/>
</dbReference>
<keyword evidence="2" id="KW-1003">Cell membrane</keyword>
<feature type="transmembrane region" description="Helical" evidence="8">
    <location>
        <begin position="244"/>
        <end position="270"/>
    </location>
</feature>
<evidence type="ECO:0000313" key="10">
    <source>
        <dbReference type="EMBL" id="BAI69068.1"/>
    </source>
</evidence>
<feature type="transmembrane region" description="Helical" evidence="8">
    <location>
        <begin position="129"/>
        <end position="145"/>
    </location>
</feature>
<evidence type="ECO:0000256" key="7">
    <source>
        <dbReference type="ARBA" id="ARBA00023136"/>
    </source>
</evidence>
<dbReference type="GO" id="GO:0010041">
    <property type="term" value="P:response to iron(III) ion"/>
    <property type="evidence" value="ECO:0007669"/>
    <property type="project" value="TreeGrafter"/>
</dbReference>
<feature type="transmembrane region" description="Helical" evidence="8">
    <location>
        <begin position="157"/>
        <end position="187"/>
    </location>
</feature>
<dbReference type="KEGG" id="hte:Hydth_0605"/>
<dbReference type="CAZy" id="GT83">
    <property type="family name" value="Glycosyltransferase Family 83"/>
</dbReference>
<evidence type="ECO:0000256" key="5">
    <source>
        <dbReference type="ARBA" id="ARBA00022692"/>
    </source>
</evidence>
<reference evidence="10 11" key="1">
    <citation type="journal article" date="2010" name="J. Bacteriol.">
        <title>Complete genome sequence of the thermophilic, obligately chemolithoautotrophic hydrogen-oxidizing bacterium Hydrogenobacter thermophilus TK-6.</title>
        <authorList>
            <person name="Arai H."/>
            <person name="Kanbe H."/>
            <person name="Ishii M."/>
            <person name="Igarashi Y."/>
        </authorList>
    </citation>
    <scope>NUCLEOTIDE SEQUENCE [LARGE SCALE GENOMIC DNA]</scope>
    <source>
        <strain evidence="11">DSM 6534 / IAM 12695 / TK-6 [Tokyo]</strain>
    </source>
</reference>
<evidence type="ECO:0000313" key="11">
    <source>
        <dbReference type="Proteomes" id="UP000002574"/>
    </source>
</evidence>
<dbReference type="InterPro" id="IPR003342">
    <property type="entry name" value="ArnT-like_N"/>
</dbReference>
<keyword evidence="5 8" id="KW-0812">Transmembrane</keyword>
<evidence type="ECO:0000256" key="4">
    <source>
        <dbReference type="ARBA" id="ARBA00022679"/>
    </source>
</evidence>
<comment type="subcellular location">
    <subcellularLocation>
        <location evidence="1">Cell membrane</location>
        <topology evidence="1">Multi-pass membrane protein</topology>
    </subcellularLocation>
</comment>
<dbReference type="PANTHER" id="PTHR33908:SF3">
    <property type="entry name" value="UNDECAPRENYL PHOSPHATE-ALPHA-4-AMINO-4-DEOXY-L-ARABINOSE ARABINOSYL TRANSFERASE"/>
    <property type="match status" value="1"/>
</dbReference>
<accession>D3DGW6</accession>
<protein>
    <submittedName>
        <fullName evidence="10">Glycosyltransferase family protein</fullName>
    </submittedName>
</protein>
<feature type="transmembrane region" description="Helical" evidence="8">
    <location>
        <begin position="370"/>
        <end position="392"/>
    </location>
</feature>
<feature type="transmembrane region" description="Helical" evidence="8">
    <location>
        <begin position="277"/>
        <end position="294"/>
    </location>
</feature>
<dbReference type="Pfam" id="PF02366">
    <property type="entry name" value="PMT"/>
    <property type="match status" value="1"/>
</dbReference>
<feature type="transmembrane region" description="Helical" evidence="8">
    <location>
        <begin position="300"/>
        <end position="318"/>
    </location>
</feature>
<organism evidence="10 11">
    <name type="scientific">Hydrogenobacter thermophilus (strain DSM 6534 / IAM 12695 / TK-6)</name>
    <dbReference type="NCBI Taxonomy" id="608538"/>
    <lineage>
        <taxon>Bacteria</taxon>
        <taxon>Pseudomonadati</taxon>
        <taxon>Aquificota</taxon>
        <taxon>Aquificia</taxon>
        <taxon>Aquificales</taxon>
        <taxon>Aquificaceae</taxon>
        <taxon>Hydrogenobacter</taxon>
    </lineage>
</organism>
<keyword evidence="11" id="KW-1185">Reference proteome</keyword>
<dbReference type="InterPro" id="IPR050297">
    <property type="entry name" value="LipidA_mod_glycosyltrf_83"/>
</dbReference>
<dbReference type="eggNOG" id="COG1807">
    <property type="taxonomic scope" value="Bacteria"/>
</dbReference>
<dbReference type="GO" id="GO:0016763">
    <property type="term" value="F:pentosyltransferase activity"/>
    <property type="evidence" value="ECO:0007669"/>
    <property type="project" value="TreeGrafter"/>
</dbReference>
<feature type="transmembrane region" description="Helical" evidence="8">
    <location>
        <begin position="80"/>
        <end position="98"/>
    </location>
</feature>
<evidence type="ECO:0000256" key="2">
    <source>
        <dbReference type="ARBA" id="ARBA00022475"/>
    </source>
</evidence>
<dbReference type="AlphaFoldDB" id="D3DGW6"/>
<keyword evidence="4 10" id="KW-0808">Transferase</keyword>
<evidence type="ECO:0000256" key="1">
    <source>
        <dbReference type="ARBA" id="ARBA00004651"/>
    </source>
</evidence>
<name>D3DGW6_HYDTT</name>
<dbReference type="GO" id="GO:0000030">
    <property type="term" value="F:mannosyltransferase activity"/>
    <property type="evidence" value="ECO:0007669"/>
    <property type="project" value="InterPro"/>
</dbReference>
<evidence type="ECO:0000256" key="6">
    <source>
        <dbReference type="ARBA" id="ARBA00022989"/>
    </source>
</evidence>
<evidence type="ECO:0000256" key="8">
    <source>
        <dbReference type="SAM" id="Phobius"/>
    </source>
</evidence>
<dbReference type="OrthoDB" id="9775035at2"/>
<dbReference type="PANTHER" id="PTHR33908">
    <property type="entry name" value="MANNOSYLTRANSFERASE YKCB-RELATED"/>
    <property type="match status" value="1"/>
</dbReference>
<dbReference type="STRING" id="608538.HTH_0606"/>
<keyword evidence="7 8" id="KW-0472">Membrane</keyword>
<keyword evidence="6 8" id="KW-1133">Transmembrane helix</keyword>
<dbReference type="GO" id="GO:0009103">
    <property type="term" value="P:lipopolysaccharide biosynthetic process"/>
    <property type="evidence" value="ECO:0007669"/>
    <property type="project" value="UniProtKB-ARBA"/>
</dbReference>
<sequence>MLYLLLLIVAANYYLNLGLSQVWMPNESFYAEASKNMMETGDFLTPYYNGNVRIEKPPLTYWIVSLGYYLFGINEWGLRFFHATLGLLLGIITFLLSYEQSKNYKVSLLSALILLTSFQFFANARYASPEIPFTFFIALSIYFWLKAYKKNHIPLLLLAFICSTLAILTKGPAGFVIPAGVVFFYLLVSDPKELLKKRYYLLTLLLIPPSFWWHIFEFFSHKKEFLEVFYVENLKRVYAGNDPFYFYFLDTAVSFMPYSFLVFFALLWTFIKKKKELTIFVVWLLLVFLIFSFIKSKIPVYVLPAYPAMAILTANFVLSSDWKSIIKYSSTFITLLISSAILLTTFYFQLETAYAVLALLPLPFLLRNYAIAPLVAGIAFLIFANTGLLHYLESFRHYKEVGNFIKNLDPSNTLKTYQVGYFHHNLPFYADRTIIRDRYPEKPSIVIFKIGSFEGCKPTKLWKLYTSSESRFITFLLDTKRGKRLEEFGVCLYN</sequence>
<evidence type="ECO:0000256" key="3">
    <source>
        <dbReference type="ARBA" id="ARBA00022676"/>
    </source>
</evidence>
<feature type="domain" description="ArnT-like N-terminal" evidence="9">
    <location>
        <begin position="4"/>
        <end position="219"/>
    </location>
</feature>
<feature type="transmembrane region" description="Helical" evidence="8">
    <location>
        <begin position="330"/>
        <end position="350"/>
    </location>
</feature>